<dbReference type="KEGG" id="mha:HF1_08620"/>
<sequence>MDSQGESEEWKKVWNSYKDKDPWNIGNKQSQEAPKELKDRCVALLKEKVSGESDDIYSQFVLYCSRDKAVKDALKERGFSLASQNNNDTFWQGRFDKYKAASSDKKIPNITIESGDNHSTNGNLDKLKKGCLDAFNKPITEASYMNVLNNIKEWCSAEFKANE</sequence>
<organism evidence="1 2">
    <name type="scientific">Mycoplasma haemofelis (strain Langford 1)</name>
    <name type="common">Haemobartonella felis</name>
    <dbReference type="NCBI Taxonomy" id="941640"/>
    <lineage>
        <taxon>Bacteria</taxon>
        <taxon>Bacillati</taxon>
        <taxon>Mycoplasmatota</taxon>
        <taxon>Mollicutes</taxon>
        <taxon>Mycoplasmataceae</taxon>
        <taxon>Mycoplasma</taxon>
    </lineage>
</organism>
<dbReference type="AlphaFoldDB" id="E8ZI99"/>
<dbReference type="EMBL" id="FR773153">
    <property type="protein sequence ID" value="CBY92870.1"/>
    <property type="molecule type" value="Genomic_DNA"/>
</dbReference>
<gene>
    <name evidence="1" type="ordered locus">HF1_08620</name>
</gene>
<keyword evidence="2" id="KW-1185">Reference proteome</keyword>
<evidence type="ECO:0000313" key="1">
    <source>
        <dbReference type="EMBL" id="CBY92870.1"/>
    </source>
</evidence>
<proteinExistence type="predicted"/>
<dbReference type="HOGENOM" id="CLU_098620_1_1_14"/>
<dbReference type="OrthoDB" id="9825360at2"/>
<accession>E8ZI99</accession>
<evidence type="ECO:0000313" key="2">
    <source>
        <dbReference type="Proteomes" id="UP000008637"/>
    </source>
</evidence>
<name>E8ZI99_MYCHL</name>
<protein>
    <submittedName>
        <fullName evidence="1">Uncharacterized protein</fullName>
    </submittedName>
</protein>
<reference evidence="1 2" key="1">
    <citation type="journal article" date="2011" name="J. Bacteriol.">
        <title>Complete genome sequence of Mycoplasma haemofelis, a hemotropic mycoplasma.</title>
        <authorList>
            <person name="Barker E.N."/>
            <person name="Helps C.R."/>
            <person name="Peters I.R."/>
            <person name="Darby A.C."/>
            <person name="Radford A.D."/>
            <person name="Tasker S."/>
        </authorList>
    </citation>
    <scope>NUCLEOTIDE SEQUENCE [LARGE SCALE GENOMIC DNA]</scope>
    <source>
        <strain evidence="1 2">Langford 1</strain>
    </source>
</reference>
<dbReference type="Proteomes" id="UP000008637">
    <property type="component" value="Chromosome"/>
</dbReference>